<dbReference type="Gene3D" id="1.10.8.10">
    <property type="entry name" value="DNA helicase RuvA subunit, C-terminal domain"/>
    <property type="match status" value="1"/>
</dbReference>
<sequence length="281" mass="32099">MPSYREILQINEQYAIDNQKESTGIKILLLYFSQMSSTELLLHMDDDMPEEQYQDFLYGVDRYVIRNIPVQHITGEEYFFGYTFEVNEDVLIPRFETEELVANVLLIYDDVFGGQDVRVLDIGTGSGCLAITLDLEEPHMSVTATDISDAALAVAKRNNEKLGANVSFYQGDLTLPVQDQIFDIIVSNPPYIPENEYVEDVVVDHEPSIALFGGEDGLYFYRRIIQQVSSITPDKFILAFEHAFNTAKALRKLIQDHFPDATIVQKKDMQGKDRMTFVIKE</sequence>
<dbReference type="InterPro" id="IPR040758">
    <property type="entry name" value="PrmC_N"/>
</dbReference>
<dbReference type="InterPro" id="IPR002052">
    <property type="entry name" value="DNA_methylase_N6_adenine_CS"/>
</dbReference>
<evidence type="ECO:0000256" key="4">
    <source>
        <dbReference type="ARBA" id="ARBA00048391"/>
    </source>
</evidence>
<name>A0A7L7KRE6_9MOLU</name>
<dbReference type="PROSITE" id="PS00092">
    <property type="entry name" value="N6_MTASE"/>
    <property type="match status" value="1"/>
</dbReference>
<feature type="domain" description="Release factor glutamine methyltransferase N-terminal" evidence="7">
    <location>
        <begin position="23"/>
        <end position="75"/>
    </location>
</feature>
<feature type="binding site" evidence="5">
    <location>
        <position position="188"/>
    </location>
    <ligand>
        <name>S-adenosyl-L-methionine</name>
        <dbReference type="ChEBI" id="CHEBI:59789"/>
    </ligand>
</feature>
<dbReference type="KEGG" id="xcl:G4Z02_06415"/>
<dbReference type="PANTHER" id="PTHR18895">
    <property type="entry name" value="HEMK METHYLTRANSFERASE"/>
    <property type="match status" value="1"/>
</dbReference>
<keyword evidence="1 5" id="KW-0489">Methyltransferase</keyword>
<dbReference type="GO" id="GO:0032259">
    <property type="term" value="P:methylation"/>
    <property type="evidence" value="ECO:0007669"/>
    <property type="project" value="UniProtKB-KW"/>
</dbReference>
<evidence type="ECO:0000256" key="5">
    <source>
        <dbReference type="HAMAP-Rule" id="MF_02126"/>
    </source>
</evidence>
<evidence type="ECO:0000256" key="3">
    <source>
        <dbReference type="ARBA" id="ARBA00022691"/>
    </source>
</evidence>
<dbReference type="SUPFAM" id="SSF53335">
    <property type="entry name" value="S-adenosyl-L-methionine-dependent methyltransferases"/>
    <property type="match status" value="1"/>
</dbReference>
<dbReference type="Pfam" id="PF17827">
    <property type="entry name" value="PrmC_N"/>
    <property type="match status" value="1"/>
</dbReference>
<dbReference type="PANTHER" id="PTHR18895:SF74">
    <property type="entry name" value="MTRF1L RELEASE FACTOR GLUTAMINE METHYLTRANSFERASE"/>
    <property type="match status" value="1"/>
</dbReference>
<comment type="function">
    <text evidence="5">Methylates the class 1 translation termination release factors RF1/PrfA and RF2/PrfB on the glutamine residue of the universally conserved GGQ motif.</text>
</comment>
<keyword evidence="9" id="KW-1185">Reference proteome</keyword>
<reference evidence="8 9" key="1">
    <citation type="submission" date="2020-02" db="EMBL/GenBank/DDBJ databases">
        <authorList>
            <person name="Zheng R.K."/>
            <person name="Sun C.M."/>
        </authorList>
    </citation>
    <scope>NUCLEOTIDE SEQUENCE [LARGE SCALE GENOMIC DNA]</scope>
    <source>
        <strain evidence="9">zrk13</strain>
    </source>
</reference>
<dbReference type="InterPro" id="IPR050320">
    <property type="entry name" value="N5-glutamine_MTase"/>
</dbReference>
<comment type="caution">
    <text evidence="5">Lacks conserved residue(s) required for the propagation of feature annotation.</text>
</comment>
<evidence type="ECO:0000256" key="1">
    <source>
        <dbReference type="ARBA" id="ARBA00022603"/>
    </source>
</evidence>
<accession>A0A7L7KRE6</accession>
<evidence type="ECO:0000256" key="2">
    <source>
        <dbReference type="ARBA" id="ARBA00022679"/>
    </source>
</evidence>
<evidence type="ECO:0000259" key="6">
    <source>
        <dbReference type="Pfam" id="PF05175"/>
    </source>
</evidence>
<dbReference type="GO" id="GO:0003676">
    <property type="term" value="F:nucleic acid binding"/>
    <property type="evidence" value="ECO:0007669"/>
    <property type="project" value="InterPro"/>
</dbReference>
<dbReference type="RefSeq" id="WP_258877195.1">
    <property type="nucleotide sequence ID" value="NZ_CP048914.1"/>
</dbReference>
<evidence type="ECO:0000313" key="9">
    <source>
        <dbReference type="Proteomes" id="UP000514720"/>
    </source>
</evidence>
<dbReference type="InterPro" id="IPR019874">
    <property type="entry name" value="RF_methyltr_PrmC"/>
</dbReference>
<dbReference type="HAMAP" id="MF_02126">
    <property type="entry name" value="RF_methyltr_PrmC"/>
    <property type="match status" value="1"/>
</dbReference>
<feature type="binding site" evidence="5">
    <location>
        <begin position="188"/>
        <end position="191"/>
    </location>
    <ligand>
        <name>substrate</name>
    </ligand>
</feature>
<dbReference type="InterPro" id="IPR007848">
    <property type="entry name" value="Small_mtfrase_dom"/>
</dbReference>
<feature type="domain" description="Methyltransferase small" evidence="6">
    <location>
        <begin position="117"/>
        <end position="199"/>
    </location>
</feature>
<dbReference type="Proteomes" id="UP000514720">
    <property type="component" value="Chromosome"/>
</dbReference>
<dbReference type="InterPro" id="IPR029063">
    <property type="entry name" value="SAM-dependent_MTases_sf"/>
</dbReference>
<keyword evidence="2 5" id="KW-0808">Transferase</keyword>
<dbReference type="CDD" id="cd02440">
    <property type="entry name" value="AdoMet_MTases"/>
    <property type="match status" value="1"/>
</dbReference>
<dbReference type="InterPro" id="IPR004556">
    <property type="entry name" value="HemK-like"/>
</dbReference>
<dbReference type="NCBIfam" id="TIGR00536">
    <property type="entry name" value="hemK_fam"/>
    <property type="match status" value="1"/>
</dbReference>
<protein>
    <recommendedName>
        <fullName evidence="5">Release factor glutamine methyltransferase</fullName>
        <shortName evidence="5">RF MTase</shortName>
        <ecNumber evidence="5">2.1.1.297</ecNumber>
    </recommendedName>
    <alternativeName>
        <fullName evidence="5">N5-glutamine methyltransferase PrmC</fullName>
    </alternativeName>
    <alternativeName>
        <fullName evidence="5">Protein-(glutamine-N5) MTase PrmC</fullName>
    </alternativeName>
    <alternativeName>
        <fullName evidence="5">Protein-glutamine N-methyltransferase PrmC</fullName>
    </alternativeName>
</protein>
<gene>
    <name evidence="5 8" type="primary">prmC</name>
    <name evidence="8" type="ORF">G4Z02_06415</name>
</gene>
<evidence type="ECO:0000259" key="7">
    <source>
        <dbReference type="Pfam" id="PF17827"/>
    </source>
</evidence>
<proteinExistence type="inferred from homology"/>
<dbReference type="EMBL" id="CP048914">
    <property type="protein sequence ID" value="QMS85401.1"/>
    <property type="molecule type" value="Genomic_DNA"/>
</dbReference>
<evidence type="ECO:0000313" key="8">
    <source>
        <dbReference type="EMBL" id="QMS85401.1"/>
    </source>
</evidence>
<keyword evidence="3 5" id="KW-0949">S-adenosyl-L-methionine</keyword>
<dbReference type="EC" id="2.1.1.297" evidence="5"/>
<comment type="similarity">
    <text evidence="5">Belongs to the protein N5-glutamine methyltransferase family. PrmC subfamily.</text>
</comment>
<dbReference type="NCBIfam" id="TIGR03534">
    <property type="entry name" value="RF_mod_PrmC"/>
    <property type="match status" value="1"/>
</dbReference>
<dbReference type="Gene3D" id="3.40.50.150">
    <property type="entry name" value="Vaccinia Virus protein VP39"/>
    <property type="match status" value="1"/>
</dbReference>
<organism evidence="8 9">
    <name type="scientific">Candidatus Xianfuyuplasma coldseepsis</name>
    <dbReference type="NCBI Taxonomy" id="2782163"/>
    <lineage>
        <taxon>Bacteria</taxon>
        <taxon>Bacillati</taxon>
        <taxon>Mycoplasmatota</taxon>
        <taxon>Mollicutes</taxon>
        <taxon>Candidatus Izemoplasmatales</taxon>
        <taxon>Candidatus Izemoplasmataceae</taxon>
        <taxon>Candidatus Xianfuyuplasma</taxon>
    </lineage>
</organism>
<dbReference type="GO" id="GO:0102559">
    <property type="term" value="F:peptide chain release factor N(5)-glutamine methyltransferase activity"/>
    <property type="evidence" value="ECO:0007669"/>
    <property type="project" value="UniProtKB-EC"/>
</dbReference>
<dbReference type="AlphaFoldDB" id="A0A7L7KRE6"/>
<feature type="binding site" evidence="5">
    <location>
        <begin position="123"/>
        <end position="127"/>
    </location>
    <ligand>
        <name>S-adenosyl-L-methionine</name>
        <dbReference type="ChEBI" id="CHEBI:59789"/>
    </ligand>
</feature>
<comment type="catalytic activity">
    <reaction evidence="4 5">
        <text>L-glutaminyl-[peptide chain release factor] + S-adenosyl-L-methionine = N(5)-methyl-L-glutaminyl-[peptide chain release factor] + S-adenosyl-L-homocysteine + H(+)</text>
        <dbReference type="Rhea" id="RHEA:42896"/>
        <dbReference type="Rhea" id="RHEA-COMP:10271"/>
        <dbReference type="Rhea" id="RHEA-COMP:10272"/>
        <dbReference type="ChEBI" id="CHEBI:15378"/>
        <dbReference type="ChEBI" id="CHEBI:30011"/>
        <dbReference type="ChEBI" id="CHEBI:57856"/>
        <dbReference type="ChEBI" id="CHEBI:59789"/>
        <dbReference type="ChEBI" id="CHEBI:61891"/>
        <dbReference type="EC" id="2.1.1.297"/>
    </reaction>
</comment>
<feature type="binding site" evidence="5">
    <location>
        <position position="146"/>
    </location>
    <ligand>
        <name>S-adenosyl-L-methionine</name>
        <dbReference type="ChEBI" id="CHEBI:59789"/>
    </ligand>
</feature>
<dbReference type="Pfam" id="PF05175">
    <property type="entry name" value="MTS"/>
    <property type="match status" value="1"/>
</dbReference>